<dbReference type="Proteomes" id="UP000575397">
    <property type="component" value="Unassembled WGS sequence"/>
</dbReference>
<dbReference type="PANTHER" id="PTHR35800:SF1">
    <property type="entry name" value="RNA-BINDING PROTEIN KHPB"/>
    <property type="match status" value="1"/>
</dbReference>
<keyword evidence="2" id="KW-0238">DNA-binding</keyword>
<dbReference type="Pfam" id="PF01424">
    <property type="entry name" value="R3H"/>
    <property type="match status" value="1"/>
</dbReference>
<dbReference type="SUPFAM" id="SSF82708">
    <property type="entry name" value="R3H domain"/>
    <property type="match status" value="1"/>
</dbReference>
<feature type="domain" description="R3H" evidence="1">
    <location>
        <begin position="118"/>
        <end position="183"/>
    </location>
</feature>
<dbReference type="CDD" id="cd02644">
    <property type="entry name" value="R3H_jag"/>
    <property type="match status" value="1"/>
</dbReference>
<dbReference type="GO" id="GO:0003723">
    <property type="term" value="F:RNA binding"/>
    <property type="evidence" value="ECO:0007669"/>
    <property type="project" value="InterPro"/>
</dbReference>
<evidence type="ECO:0000259" key="1">
    <source>
        <dbReference type="PROSITE" id="PS51061"/>
    </source>
</evidence>
<accession>A0A7Y0UTM0</accession>
<gene>
    <name evidence="2" type="ORF">HHJ77_06130</name>
</gene>
<dbReference type="InterPro" id="IPR038008">
    <property type="entry name" value="Jag_KH"/>
</dbReference>
<evidence type="ECO:0000313" key="2">
    <source>
        <dbReference type="EMBL" id="NMX03505.1"/>
    </source>
</evidence>
<dbReference type="Gene3D" id="3.30.1370.50">
    <property type="entry name" value="R3H-like domain"/>
    <property type="match status" value="1"/>
</dbReference>
<dbReference type="InterPro" id="IPR039247">
    <property type="entry name" value="KhpB"/>
</dbReference>
<dbReference type="PANTHER" id="PTHR35800">
    <property type="entry name" value="PROTEIN JAG"/>
    <property type="match status" value="1"/>
</dbReference>
<sequence length="200" mass="22310">MTAIDDMNDIEIIEEETEIVAHRGTKLERLEAEGDIAADYLEELLDIADLDGDIEIDVENGRALVEIVTDGEPDRRLRRLVGRHGEVLESLQELTRLAVQTQTGERSRLMLDVIGYRADRRDELQALVEQKAAQVKDTGEPVRLAPMNPFERKVCHDAAAALGLYSESEGVAPNRYVVLSLDEADSDDADYEDTEVESDS</sequence>
<evidence type="ECO:0000313" key="3">
    <source>
        <dbReference type="Proteomes" id="UP000575397"/>
    </source>
</evidence>
<dbReference type="CDD" id="cd02414">
    <property type="entry name" value="KH-II_Jag"/>
    <property type="match status" value="1"/>
</dbReference>
<dbReference type="InterPro" id="IPR015946">
    <property type="entry name" value="KH_dom-like_a/b"/>
</dbReference>
<reference evidence="2 3" key="1">
    <citation type="submission" date="2020-04" db="EMBL/GenBank/DDBJ databases">
        <title>Antimicrobial susceptibility and clonality of vaginal-derived multi-drug resistant Mobiluncus isolates in China.</title>
        <authorList>
            <person name="Zhang X."/>
        </authorList>
    </citation>
    <scope>NUCLEOTIDE SEQUENCE [LARGE SCALE GENOMIC DNA]</scope>
    <source>
        <strain evidence="2 3">12</strain>
    </source>
</reference>
<dbReference type="InterPro" id="IPR034079">
    <property type="entry name" value="R3H_KhpB"/>
</dbReference>
<comment type="caution">
    <text evidence="2">The sequence shown here is derived from an EMBL/GenBank/DDBJ whole genome shotgun (WGS) entry which is preliminary data.</text>
</comment>
<dbReference type="EMBL" id="JABCUS010000011">
    <property type="protein sequence ID" value="NMX03505.1"/>
    <property type="molecule type" value="Genomic_DNA"/>
</dbReference>
<dbReference type="PROSITE" id="PS51061">
    <property type="entry name" value="R3H"/>
    <property type="match status" value="1"/>
</dbReference>
<name>A0A7Y0UTM0_9ACTO</name>
<dbReference type="GO" id="GO:0003677">
    <property type="term" value="F:DNA binding"/>
    <property type="evidence" value="ECO:0007669"/>
    <property type="project" value="UniProtKB-KW"/>
</dbReference>
<protein>
    <submittedName>
        <fullName evidence="2">Single-stranded DNA-binding protein</fullName>
    </submittedName>
</protein>
<organism evidence="2 3">
    <name type="scientific">Mobiluncus mulieris</name>
    <dbReference type="NCBI Taxonomy" id="2052"/>
    <lineage>
        <taxon>Bacteria</taxon>
        <taxon>Bacillati</taxon>
        <taxon>Actinomycetota</taxon>
        <taxon>Actinomycetes</taxon>
        <taxon>Actinomycetales</taxon>
        <taxon>Actinomycetaceae</taxon>
        <taxon>Mobiluncus</taxon>
    </lineage>
</organism>
<dbReference type="InterPro" id="IPR036867">
    <property type="entry name" value="R3H_dom_sf"/>
</dbReference>
<dbReference type="SMART" id="SM00393">
    <property type="entry name" value="R3H"/>
    <property type="match status" value="1"/>
</dbReference>
<dbReference type="InterPro" id="IPR001374">
    <property type="entry name" value="R3H_dom"/>
</dbReference>
<dbReference type="RefSeq" id="WP_169762667.1">
    <property type="nucleotide sequence ID" value="NZ_JABCUQ010000001.1"/>
</dbReference>
<dbReference type="AlphaFoldDB" id="A0A7Y0UTM0"/>
<proteinExistence type="predicted"/>
<dbReference type="Gene3D" id="3.30.300.20">
    <property type="match status" value="1"/>
</dbReference>